<proteinExistence type="predicted"/>
<comment type="caution">
    <text evidence="2">The sequence shown here is derived from an EMBL/GenBank/DDBJ whole genome shotgun (WGS) entry which is preliminary data.</text>
</comment>
<keyword evidence="3" id="KW-1185">Reference proteome</keyword>
<feature type="compositionally biased region" description="Basic residues" evidence="1">
    <location>
        <begin position="15"/>
        <end position="25"/>
    </location>
</feature>
<feature type="region of interest" description="Disordered" evidence="1">
    <location>
        <begin position="1"/>
        <end position="29"/>
    </location>
</feature>
<evidence type="ECO:0000313" key="3">
    <source>
        <dbReference type="Proteomes" id="UP001600888"/>
    </source>
</evidence>
<evidence type="ECO:0000256" key="1">
    <source>
        <dbReference type="SAM" id="MobiDB-lite"/>
    </source>
</evidence>
<dbReference type="Proteomes" id="UP001600888">
    <property type="component" value="Unassembled WGS sequence"/>
</dbReference>
<protein>
    <submittedName>
        <fullName evidence="2">Uncharacterized protein</fullName>
    </submittedName>
</protein>
<name>A0ABR4E8J9_9PEZI</name>
<dbReference type="EMBL" id="JBAWTH010000084">
    <property type="protein sequence ID" value="KAL2278710.1"/>
    <property type="molecule type" value="Genomic_DNA"/>
</dbReference>
<evidence type="ECO:0000313" key="2">
    <source>
        <dbReference type="EMBL" id="KAL2278710.1"/>
    </source>
</evidence>
<gene>
    <name evidence="2" type="ORF">FJTKL_14268</name>
</gene>
<reference evidence="2 3" key="1">
    <citation type="submission" date="2024-03" db="EMBL/GenBank/DDBJ databases">
        <title>A high-quality draft genome sequence of Diaporthe vaccinii, a causative agent of upright dieback and viscid rot disease in cranberry plants.</title>
        <authorList>
            <person name="Sarrasin M."/>
            <person name="Lang B.F."/>
            <person name="Burger G."/>
        </authorList>
    </citation>
    <scope>NUCLEOTIDE SEQUENCE [LARGE SCALE GENOMIC DNA]</scope>
    <source>
        <strain evidence="2 3">IS7</strain>
    </source>
</reference>
<accession>A0ABR4E8J9</accession>
<organism evidence="2 3">
    <name type="scientific">Diaporthe vaccinii</name>
    <dbReference type="NCBI Taxonomy" id="105482"/>
    <lineage>
        <taxon>Eukaryota</taxon>
        <taxon>Fungi</taxon>
        <taxon>Dikarya</taxon>
        <taxon>Ascomycota</taxon>
        <taxon>Pezizomycotina</taxon>
        <taxon>Sordariomycetes</taxon>
        <taxon>Sordariomycetidae</taxon>
        <taxon>Diaporthales</taxon>
        <taxon>Diaporthaceae</taxon>
        <taxon>Diaporthe</taxon>
        <taxon>Diaporthe eres species complex</taxon>
    </lineage>
</organism>
<sequence length="143" mass="16295">MGQSRHLAPCESTKQHYRARSMTRKASHEGSITPLMIPTPWVYGIGFAFGDTQTKFPFVSEQLIDWGEADFPCFDSVRNIEFPRSQLNVDINQKTRTKKEMSGKQQKMGKVWFRDVLIDGTVHASWVSLPCVGSRRILMRCAA</sequence>